<dbReference type="AlphaFoldDB" id="A0A9D4DH10"/>
<accession>A0A9D4DH10</accession>
<keyword evidence="2" id="KW-1185">Reference proteome</keyword>
<evidence type="ECO:0000313" key="2">
    <source>
        <dbReference type="Proteomes" id="UP000828390"/>
    </source>
</evidence>
<sequence length="61" mass="6800">MDGNICGFIQHFTETIGLFDLFYQINLQNITNKRQKSTNTVVVGIRSVAINDQVAELLGSL</sequence>
<proteinExistence type="predicted"/>
<dbReference type="EMBL" id="JAIWYP010000010">
    <property type="protein sequence ID" value="KAH3748265.1"/>
    <property type="molecule type" value="Genomic_DNA"/>
</dbReference>
<protein>
    <submittedName>
        <fullName evidence="1">Uncharacterized protein</fullName>
    </submittedName>
</protein>
<dbReference type="Proteomes" id="UP000828390">
    <property type="component" value="Unassembled WGS sequence"/>
</dbReference>
<reference evidence="1" key="2">
    <citation type="submission" date="2020-11" db="EMBL/GenBank/DDBJ databases">
        <authorList>
            <person name="McCartney M.A."/>
            <person name="Auch B."/>
            <person name="Kono T."/>
            <person name="Mallez S."/>
            <person name="Becker A."/>
            <person name="Gohl D.M."/>
            <person name="Silverstein K.A.T."/>
            <person name="Koren S."/>
            <person name="Bechman K.B."/>
            <person name="Herman A."/>
            <person name="Abrahante J.E."/>
            <person name="Garbe J."/>
        </authorList>
    </citation>
    <scope>NUCLEOTIDE SEQUENCE</scope>
    <source>
        <strain evidence="1">Duluth1</strain>
        <tissue evidence="1">Whole animal</tissue>
    </source>
</reference>
<reference evidence="1" key="1">
    <citation type="journal article" date="2019" name="bioRxiv">
        <title>The Genome of the Zebra Mussel, Dreissena polymorpha: A Resource for Invasive Species Research.</title>
        <authorList>
            <person name="McCartney M.A."/>
            <person name="Auch B."/>
            <person name="Kono T."/>
            <person name="Mallez S."/>
            <person name="Zhang Y."/>
            <person name="Obille A."/>
            <person name="Becker A."/>
            <person name="Abrahante J.E."/>
            <person name="Garbe J."/>
            <person name="Badalamenti J.P."/>
            <person name="Herman A."/>
            <person name="Mangelson H."/>
            <person name="Liachko I."/>
            <person name="Sullivan S."/>
            <person name="Sone E.D."/>
            <person name="Koren S."/>
            <person name="Silverstein K.A.T."/>
            <person name="Beckman K.B."/>
            <person name="Gohl D.M."/>
        </authorList>
    </citation>
    <scope>NUCLEOTIDE SEQUENCE</scope>
    <source>
        <strain evidence="1">Duluth1</strain>
        <tissue evidence="1">Whole animal</tissue>
    </source>
</reference>
<evidence type="ECO:0000313" key="1">
    <source>
        <dbReference type="EMBL" id="KAH3748265.1"/>
    </source>
</evidence>
<comment type="caution">
    <text evidence="1">The sequence shown here is derived from an EMBL/GenBank/DDBJ whole genome shotgun (WGS) entry which is preliminary data.</text>
</comment>
<organism evidence="1 2">
    <name type="scientific">Dreissena polymorpha</name>
    <name type="common">Zebra mussel</name>
    <name type="synonym">Mytilus polymorpha</name>
    <dbReference type="NCBI Taxonomy" id="45954"/>
    <lineage>
        <taxon>Eukaryota</taxon>
        <taxon>Metazoa</taxon>
        <taxon>Spiralia</taxon>
        <taxon>Lophotrochozoa</taxon>
        <taxon>Mollusca</taxon>
        <taxon>Bivalvia</taxon>
        <taxon>Autobranchia</taxon>
        <taxon>Heteroconchia</taxon>
        <taxon>Euheterodonta</taxon>
        <taxon>Imparidentia</taxon>
        <taxon>Neoheterodontei</taxon>
        <taxon>Myida</taxon>
        <taxon>Dreissenoidea</taxon>
        <taxon>Dreissenidae</taxon>
        <taxon>Dreissena</taxon>
    </lineage>
</organism>
<gene>
    <name evidence="1" type="ORF">DPMN_182703</name>
</gene>
<name>A0A9D4DH10_DREPO</name>